<reference evidence="7 8" key="1">
    <citation type="journal article" date="2009" name="PLoS Genet.">
        <title>Genomic analysis of the basal lineage fungus Rhizopus oryzae reveals a whole-genome duplication.</title>
        <authorList>
            <person name="Ma L.-J."/>
            <person name="Ibrahim A.S."/>
            <person name="Skory C."/>
            <person name="Grabherr M.G."/>
            <person name="Burger G."/>
            <person name="Butler M."/>
            <person name="Elias M."/>
            <person name="Idnurm A."/>
            <person name="Lang B.F."/>
            <person name="Sone T."/>
            <person name="Abe A."/>
            <person name="Calvo S.E."/>
            <person name="Corrochano L.M."/>
            <person name="Engels R."/>
            <person name="Fu J."/>
            <person name="Hansberg W."/>
            <person name="Kim J.-M."/>
            <person name="Kodira C.D."/>
            <person name="Koehrsen M.J."/>
            <person name="Liu B."/>
            <person name="Miranda-Saavedra D."/>
            <person name="O'Leary S."/>
            <person name="Ortiz-Castellanos L."/>
            <person name="Poulter R."/>
            <person name="Rodriguez-Romero J."/>
            <person name="Ruiz-Herrera J."/>
            <person name="Shen Y.-Q."/>
            <person name="Zeng Q."/>
            <person name="Galagan J."/>
            <person name="Birren B.W."/>
            <person name="Cuomo C.A."/>
            <person name="Wickes B.L."/>
        </authorList>
    </citation>
    <scope>NUCLEOTIDE SEQUENCE [LARGE SCALE GENOMIC DNA]</scope>
    <source>
        <strain evidence="8">RA 99-880 / ATCC MYA-4621 / FGSC 9543 / NRRL 43880</strain>
    </source>
</reference>
<accession>I1C898</accession>
<dbReference type="Gene3D" id="4.10.240.10">
    <property type="entry name" value="Zn(2)-C6 fungal-type DNA-binding domain"/>
    <property type="match status" value="1"/>
</dbReference>
<dbReference type="CDD" id="cd12148">
    <property type="entry name" value="fungal_TF_MHR"/>
    <property type="match status" value="1"/>
</dbReference>
<evidence type="ECO:0000259" key="6">
    <source>
        <dbReference type="PROSITE" id="PS50048"/>
    </source>
</evidence>
<sequence length="574" mass="66955">MNNGNKTKVRKISCLPCRLKKAKCDVLLPHCSRCIRNSREDKCVYPKPRIFGRPPKNATFRKIQDNLTTTTITCREFIFENVKDKQEMTRKPPLIIDIERIFNLYIEKGKLLGNKMWDTRTSPNMKMRNLKQQFSILTSNMIHLTIKRACQLLEVKTYFDPEITISAFVKGKETDGFFFNKQAKSNTLLNSVPTDQAMKLFNCFFQFHPLCILLNKTKLFESYWNDSVEPLLLSVIYGTAVNIGQHVLEGKPFSVCQPIRKRNPFLDYAYTLFEHVYTNRLISLGNYQAIIILSLYEIKFGLAKHGMTMLSLSYMMATELGIFDANEIFRSMDLIDRELLVTTYWAAFRTTSYGCLERDSKLFICLPTAKDNVFDIPIQKTDKNLALLPFQNEDEETTRYRIQLVLDDFSMFIEQEKYRWSPRQLFTIETTYRLYCIHFSFMKPKNNSSLLRYETVRELDLNDPNTVCSLLQVLPISYVLMEDLKCFVIENRDIDNEDILTTLPLGLMAMTLETLVQKMLRAFLKPKKSTALNQTHQENATLFEQTDDVGLFLYNIISLQNQGMLEDMSMSFQL</sequence>
<dbReference type="eggNOG" id="ENOG502RAP4">
    <property type="taxonomic scope" value="Eukaryota"/>
</dbReference>
<dbReference type="GO" id="GO:0000981">
    <property type="term" value="F:DNA-binding transcription factor activity, RNA polymerase II-specific"/>
    <property type="evidence" value="ECO:0007669"/>
    <property type="project" value="InterPro"/>
</dbReference>
<keyword evidence="2" id="KW-0479">Metal-binding</keyword>
<dbReference type="AlphaFoldDB" id="I1C898"/>
<dbReference type="OrthoDB" id="39175at2759"/>
<keyword evidence="8" id="KW-1185">Reference proteome</keyword>
<dbReference type="PROSITE" id="PS50048">
    <property type="entry name" value="ZN2_CY6_FUNGAL_2"/>
    <property type="match status" value="1"/>
</dbReference>
<dbReference type="Pfam" id="PF00172">
    <property type="entry name" value="Zn_clus"/>
    <property type="match status" value="1"/>
</dbReference>
<evidence type="ECO:0000313" key="7">
    <source>
        <dbReference type="EMBL" id="EIE84678.1"/>
    </source>
</evidence>
<dbReference type="GeneID" id="93616354"/>
<name>I1C898_RHIO9</name>
<evidence type="ECO:0000256" key="4">
    <source>
        <dbReference type="ARBA" id="ARBA00023163"/>
    </source>
</evidence>
<dbReference type="GO" id="GO:0005634">
    <property type="term" value="C:nucleus"/>
    <property type="evidence" value="ECO:0007669"/>
    <property type="project" value="UniProtKB-SubCell"/>
</dbReference>
<dbReference type="GO" id="GO:0008270">
    <property type="term" value="F:zinc ion binding"/>
    <property type="evidence" value="ECO:0007669"/>
    <property type="project" value="InterPro"/>
</dbReference>
<protein>
    <recommendedName>
        <fullName evidence="6">Zn(2)-C6 fungal-type domain-containing protein</fullName>
    </recommendedName>
</protein>
<evidence type="ECO:0000256" key="2">
    <source>
        <dbReference type="ARBA" id="ARBA00022723"/>
    </source>
</evidence>
<dbReference type="PROSITE" id="PS00463">
    <property type="entry name" value="ZN2_CY6_FUNGAL_1"/>
    <property type="match status" value="1"/>
</dbReference>
<dbReference type="Proteomes" id="UP000009138">
    <property type="component" value="Unassembled WGS sequence"/>
</dbReference>
<feature type="domain" description="Zn(2)-C6 fungal-type" evidence="6">
    <location>
        <begin position="13"/>
        <end position="45"/>
    </location>
</feature>
<dbReference type="STRING" id="246409.I1C898"/>
<dbReference type="PANTHER" id="PTHR47338">
    <property type="entry name" value="ZN(II)2CYS6 TRANSCRIPTION FACTOR (EUROFUNG)-RELATED"/>
    <property type="match status" value="1"/>
</dbReference>
<keyword evidence="5" id="KW-0539">Nucleus</keyword>
<comment type="subcellular location">
    <subcellularLocation>
        <location evidence="1">Nucleus</location>
    </subcellularLocation>
</comment>
<dbReference type="OMA" id="QHARNDI"/>
<dbReference type="SUPFAM" id="SSF57701">
    <property type="entry name" value="Zn2/Cys6 DNA-binding domain"/>
    <property type="match status" value="1"/>
</dbReference>
<gene>
    <name evidence="7" type="ORF">RO3G_09388</name>
</gene>
<dbReference type="CDD" id="cd00067">
    <property type="entry name" value="GAL4"/>
    <property type="match status" value="1"/>
</dbReference>
<dbReference type="InterPro" id="IPR050815">
    <property type="entry name" value="TF_fung"/>
</dbReference>
<proteinExistence type="predicted"/>
<keyword evidence="3" id="KW-0805">Transcription regulation</keyword>
<evidence type="ECO:0000313" key="8">
    <source>
        <dbReference type="Proteomes" id="UP000009138"/>
    </source>
</evidence>
<dbReference type="SMART" id="SM00066">
    <property type="entry name" value="GAL4"/>
    <property type="match status" value="1"/>
</dbReference>
<dbReference type="PANTHER" id="PTHR47338:SF5">
    <property type="entry name" value="ZN(II)2CYS6 TRANSCRIPTION FACTOR (EUROFUNG)"/>
    <property type="match status" value="1"/>
</dbReference>
<dbReference type="VEuPathDB" id="FungiDB:RO3G_09388"/>
<evidence type="ECO:0000256" key="1">
    <source>
        <dbReference type="ARBA" id="ARBA00004123"/>
    </source>
</evidence>
<evidence type="ECO:0000256" key="5">
    <source>
        <dbReference type="ARBA" id="ARBA00023242"/>
    </source>
</evidence>
<dbReference type="InterPro" id="IPR036864">
    <property type="entry name" value="Zn2-C6_fun-type_DNA-bd_sf"/>
</dbReference>
<organism evidence="7 8">
    <name type="scientific">Rhizopus delemar (strain RA 99-880 / ATCC MYA-4621 / FGSC 9543 / NRRL 43880)</name>
    <name type="common">Mucormycosis agent</name>
    <name type="synonym">Rhizopus arrhizus var. delemar</name>
    <dbReference type="NCBI Taxonomy" id="246409"/>
    <lineage>
        <taxon>Eukaryota</taxon>
        <taxon>Fungi</taxon>
        <taxon>Fungi incertae sedis</taxon>
        <taxon>Mucoromycota</taxon>
        <taxon>Mucoromycotina</taxon>
        <taxon>Mucoromycetes</taxon>
        <taxon>Mucorales</taxon>
        <taxon>Mucorineae</taxon>
        <taxon>Rhizopodaceae</taxon>
        <taxon>Rhizopus</taxon>
    </lineage>
</organism>
<keyword evidence="4" id="KW-0804">Transcription</keyword>
<dbReference type="InterPro" id="IPR001138">
    <property type="entry name" value="Zn2Cys6_DnaBD"/>
</dbReference>
<evidence type="ECO:0000256" key="3">
    <source>
        <dbReference type="ARBA" id="ARBA00023015"/>
    </source>
</evidence>
<dbReference type="EMBL" id="CH476738">
    <property type="protein sequence ID" value="EIE84678.1"/>
    <property type="molecule type" value="Genomic_DNA"/>
</dbReference>
<dbReference type="InParanoid" id="I1C898"/>
<dbReference type="RefSeq" id="XP_067520074.1">
    <property type="nucleotide sequence ID" value="XM_067663973.1"/>
</dbReference>